<organism evidence="1 2">
    <name type="scientific">Phytophthora cactorum</name>
    <dbReference type="NCBI Taxonomy" id="29920"/>
    <lineage>
        <taxon>Eukaryota</taxon>
        <taxon>Sar</taxon>
        <taxon>Stramenopiles</taxon>
        <taxon>Oomycota</taxon>
        <taxon>Peronosporomycetes</taxon>
        <taxon>Peronosporales</taxon>
        <taxon>Peronosporaceae</taxon>
        <taxon>Phytophthora</taxon>
    </lineage>
</organism>
<reference evidence="1" key="1">
    <citation type="submission" date="2021-01" db="EMBL/GenBank/DDBJ databases">
        <title>Phytophthora aleatoria, a newly-described species from Pinus radiata is distinct from Phytophthora cactorum isolates based on comparative genomics.</title>
        <authorList>
            <person name="Mcdougal R."/>
            <person name="Panda P."/>
            <person name="Williams N."/>
            <person name="Studholme D.J."/>
        </authorList>
    </citation>
    <scope>NUCLEOTIDE SEQUENCE</scope>
    <source>
        <strain evidence="1">NZFS 3830</strain>
    </source>
</reference>
<evidence type="ECO:0000313" key="2">
    <source>
        <dbReference type="Proteomes" id="UP000688947"/>
    </source>
</evidence>
<dbReference type="VEuPathDB" id="FungiDB:PC110_g8850"/>
<name>A0A8T1TPR2_9STRA</name>
<dbReference type="Proteomes" id="UP000688947">
    <property type="component" value="Unassembled WGS sequence"/>
</dbReference>
<proteinExistence type="predicted"/>
<sequence length="272" mass="31124">MVKTEELHGDEKLFSKAVDQFPSIFKSKTRRSNVGKAGDWWRKRVQFVEAPRGSTVLSGCRSHGRVRVNRKAIVGRGRRTSPWVIWLYLILRAEFDRLRKARLKYDAPLLRQVALRQFQAPGATFTEASVDCNGVPLATKVTSRLDKNAVENIDETHFMIDFDNGKTLGFVGEKKVKYDDVVSGGEGMKMVVRIYGGPSRYIHPPMMIFTNANRSYPIRGVEDNVRGACYRTVRKGWMNQRIFRSTLPKGGQWLPIRRAAERQSFWTTVRGI</sequence>
<evidence type="ECO:0000313" key="1">
    <source>
        <dbReference type="EMBL" id="KAG6943440.1"/>
    </source>
</evidence>
<dbReference type="AlphaFoldDB" id="A0A8T1TPR2"/>
<dbReference type="OrthoDB" id="111624at2759"/>
<accession>A0A8T1TPR2</accession>
<protein>
    <submittedName>
        <fullName evidence="1">Uncharacterized protein</fullName>
    </submittedName>
</protein>
<gene>
    <name evidence="1" type="ORF">JG687_00018465</name>
</gene>
<comment type="caution">
    <text evidence="1">The sequence shown here is derived from an EMBL/GenBank/DDBJ whole genome shotgun (WGS) entry which is preliminary data.</text>
</comment>
<dbReference type="EMBL" id="JAENGZ010002553">
    <property type="protein sequence ID" value="KAG6943440.1"/>
    <property type="molecule type" value="Genomic_DNA"/>
</dbReference>